<reference evidence="2 3" key="1">
    <citation type="submission" date="2020-03" db="EMBL/GenBank/DDBJ databases">
        <title>Metagenomic, metatranscriptomic, and metabolomic analyses revealed the key microbes and metabolic features during the fermentation of ganjang, Korean traditional soy sauce.</title>
        <authorList>
            <person name="Chun B.H."/>
            <person name="Jeon C.O."/>
        </authorList>
    </citation>
    <scope>NUCLEOTIDE SEQUENCE [LARGE SCALE GENOMIC DNA]</scope>
    <source>
        <strain evidence="2 3">KG14</strain>
    </source>
</reference>
<dbReference type="InterPro" id="IPR039563">
    <property type="entry name" value="Peptidase_C39_single_dom"/>
</dbReference>
<dbReference type="EMBL" id="JABEVQ010000004">
    <property type="protein sequence ID" value="NWN91583.1"/>
    <property type="molecule type" value="Genomic_DNA"/>
</dbReference>
<evidence type="ECO:0000313" key="2">
    <source>
        <dbReference type="EMBL" id="NWN91583.1"/>
    </source>
</evidence>
<proteinExistence type="predicted"/>
<dbReference type="Proteomes" id="UP000536442">
    <property type="component" value="Unassembled WGS sequence"/>
</dbReference>
<dbReference type="InterPro" id="IPR011990">
    <property type="entry name" value="TPR-like_helical_dom_sf"/>
</dbReference>
<accession>A0A851HRE4</accession>
<dbReference type="InterPro" id="IPR039564">
    <property type="entry name" value="Peptidase_C39-like"/>
</dbReference>
<dbReference type="NCBIfam" id="NF033920">
    <property type="entry name" value="C39_PA2778_fam"/>
    <property type="match status" value="1"/>
</dbReference>
<dbReference type="InterPro" id="IPR038765">
    <property type="entry name" value="Papain-like_cys_pep_sf"/>
</dbReference>
<organism evidence="2 3">
    <name type="scientific">Marinobacter adhaerens</name>
    <dbReference type="NCBI Taxonomy" id="1033846"/>
    <lineage>
        <taxon>Bacteria</taxon>
        <taxon>Pseudomonadati</taxon>
        <taxon>Pseudomonadota</taxon>
        <taxon>Gammaproteobacteria</taxon>
        <taxon>Pseudomonadales</taxon>
        <taxon>Marinobacteraceae</taxon>
        <taxon>Marinobacter</taxon>
    </lineage>
</organism>
<feature type="domain" description="Peptidase C39-like" evidence="1">
    <location>
        <begin position="41"/>
        <end position="152"/>
    </location>
</feature>
<evidence type="ECO:0000313" key="3">
    <source>
        <dbReference type="Proteomes" id="UP000536442"/>
    </source>
</evidence>
<comment type="caution">
    <text evidence="2">The sequence shown here is derived from an EMBL/GenBank/DDBJ whole genome shotgun (WGS) entry which is preliminary data.</text>
</comment>
<name>A0A851HRE4_9GAMM</name>
<gene>
    <name evidence="2" type="ORF">HLV39_08780</name>
</gene>
<dbReference type="Gene3D" id="1.25.40.10">
    <property type="entry name" value="Tetratricopeptide repeat domain"/>
    <property type="match status" value="1"/>
</dbReference>
<sequence length="294" mass="33049">MHFPLQGPYGLLVAALLGLLLSGCASQQPWPDTFDTTTLNDVPFHPQEQYQCGPASLAMMLNAQKVDATPDELVDRVYLPQRKGSLQVEMVATARQYGMLVYPLTPELDSILEEVKTGHPVLVLQNLRFGWWPQWHFAVVIGYDSKSQSLILHTGTERSYRQPIKAFMATWERSERWSRVILPPDQIPVTAEPIPFLKAANDLETTQQTRAAITAYQTALKKWPAQPAPYLGLGNIAYQQGRWSAAENHYRTMTDQFPDIRAGWHNLAEALEKQGKNQEAAAIRQQMPAKAVGQ</sequence>
<dbReference type="SUPFAM" id="SSF54001">
    <property type="entry name" value="Cysteine proteinases"/>
    <property type="match status" value="1"/>
</dbReference>
<evidence type="ECO:0000259" key="1">
    <source>
        <dbReference type="Pfam" id="PF13529"/>
    </source>
</evidence>
<dbReference type="SUPFAM" id="SSF48452">
    <property type="entry name" value="TPR-like"/>
    <property type="match status" value="1"/>
</dbReference>
<dbReference type="AlphaFoldDB" id="A0A851HRE4"/>
<protein>
    <submittedName>
        <fullName evidence="2">PA2778 family cysteine peptidase</fullName>
    </submittedName>
</protein>
<keyword evidence="3" id="KW-1185">Reference proteome</keyword>
<dbReference type="Gene3D" id="3.90.70.10">
    <property type="entry name" value="Cysteine proteinases"/>
    <property type="match status" value="1"/>
</dbReference>
<dbReference type="CDD" id="cd02549">
    <property type="entry name" value="Peptidase_C39A"/>
    <property type="match status" value="1"/>
</dbReference>
<dbReference type="Pfam" id="PF13432">
    <property type="entry name" value="TPR_16"/>
    <property type="match status" value="1"/>
</dbReference>
<dbReference type="Pfam" id="PF13529">
    <property type="entry name" value="Peptidase_C39_2"/>
    <property type="match status" value="1"/>
</dbReference>